<organism evidence="1 2">
    <name type="scientific">Mycena pura</name>
    <dbReference type="NCBI Taxonomy" id="153505"/>
    <lineage>
        <taxon>Eukaryota</taxon>
        <taxon>Fungi</taxon>
        <taxon>Dikarya</taxon>
        <taxon>Basidiomycota</taxon>
        <taxon>Agaricomycotina</taxon>
        <taxon>Agaricomycetes</taxon>
        <taxon>Agaricomycetidae</taxon>
        <taxon>Agaricales</taxon>
        <taxon>Marasmiineae</taxon>
        <taxon>Mycenaceae</taxon>
        <taxon>Mycena</taxon>
    </lineage>
</organism>
<dbReference type="EMBL" id="JARJCW010000179">
    <property type="protein sequence ID" value="KAJ7189388.1"/>
    <property type="molecule type" value="Genomic_DNA"/>
</dbReference>
<name>A0AAD6XVJ9_9AGAR</name>
<evidence type="ECO:0000313" key="1">
    <source>
        <dbReference type="EMBL" id="KAJ7189388.1"/>
    </source>
</evidence>
<comment type="caution">
    <text evidence="1">The sequence shown here is derived from an EMBL/GenBank/DDBJ whole genome shotgun (WGS) entry which is preliminary data.</text>
</comment>
<protein>
    <submittedName>
        <fullName evidence="1">Uncharacterized protein</fullName>
    </submittedName>
</protein>
<dbReference type="AlphaFoldDB" id="A0AAD6XVJ9"/>
<evidence type="ECO:0000313" key="2">
    <source>
        <dbReference type="Proteomes" id="UP001219525"/>
    </source>
</evidence>
<accession>A0AAD6XVJ9</accession>
<keyword evidence="2" id="KW-1185">Reference proteome</keyword>
<reference evidence="1" key="1">
    <citation type="submission" date="2023-03" db="EMBL/GenBank/DDBJ databases">
        <title>Massive genome expansion in bonnet fungi (Mycena s.s.) driven by repeated elements and novel gene families across ecological guilds.</title>
        <authorList>
            <consortium name="Lawrence Berkeley National Laboratory"/>
            <person name="Harder C.B."/>
            <person name="Miyauchi S."/>
            <person name="Viragh M."/>
            <person name="Kuo A."/>
            <person name="Thoen E."/>
            <person name="Andreopoulos B."/>
            <person name="Lu D."/>
            <person name="Skrede I."/>
            <person name="Drula E."/>
            <person name="Henrissat B."/>
            <person name="Morin E."/>
            <person name="Kohler A."/>
            <person name="Barry K."/>
            <person name="LaButti K."/>
            <person name="Morin E."/>
            <person name="Salamov A."/>
            <person name="Lipzen A."/>
            <person name="Mereny Z."/>
            <person name="Hegedus B."/>
            <person name="Baldrian P."/>
            <person name="Stursova M."/>
            <person name="Weitz H."/>
            <person name="Taylor A."/>
            <person name="Grigoriev I.V."/>
            <person name="Nagy L.G."/>
            <person name="Martin F."/>
            <person name="Kauserud H."/>
        </authorList>
    </citation>
    <scope>NUCLEOTIDE SEQUENCE</scope>
    <source>
        <strain evidence="1">9144</strain>
    </source>
</reference>
<proteinExistence type="predicted"/>
<gene>
    <name evidence="1" type="ORF">GGX14DRAFT_408849</name>
</gene>
<dbReference type="Proteomes" id="UP001219525">
    <property type="component" value="Unassembled WGS sequence"/>
</dbReference>
<sequence length="117" mass="12859">MSAMGRSTIHTCICAILLLTIGGISHTLTTCVTPRASRASQFWATNQSATKTRGVISLVTMVPMLAWRDESGFCFKSEDGESGDEAENILRRLKGMVEPQHLAVETPQRSFQLPNMM</sequence>